<dbReference type="Proteomes" id="UP001174909">
    <property type="component" value="Unassembled WGS sequence"/>
</dbReference>
<accession>A0AA35T6J1</accession>
<feature type="domain" description="LUD" evidence="1">
    <location>
        <begin position="3"/>
        <end position="192"/>
    </location>
</feature>
<dbReference type="PANTHER" id="PTHR43682">
    <property type="entry name" value="LACTATE UTILIZATION PROTEIN C"/>
    <property type="match status" value="1"/>
</dbReference>
<dbReference type="Gene3D" id="3.40.50.10420">
    <property type="entry name" value="NagB/RpiA/CoA transferase-like"/>
    <property type="match status" value="1"/>
</dbReference>
<evidence type="ECO:0000259" key="1">
    <source>
        <dbReference type="Pfam" id="PF02589"/>
    </source>
</evidence>
<dbReference type="InterPro" id="IPR003741">
    <property type="entry name" value="LUD_dom"/>
</dbReference>
<dbReference type="PANTHER" id="PTHR43682:SF1">
    <property type="entry name" value="LACTATE UTILIZATION PROTEIN C"/>
    <property type="match status" value="1"/>
</dbReference>
<keyword evidence="3" id="KW-1185">Reference proteome</keyword>
<dbReference type="AlphaFoldDB" id="A0AA35T6J1"/>
<evidence type="ECO:0000313" key="3">
    <source>
        <dbReference type="Proteomes" id="UP001174909"/>
    </source>
</evidence>
<protein>
    <submittedName>
        <fullName evidence="2">Lactate utilization protein C</fullName>
    </submittedName>
</protein>
<evidence type="ECO:0000313" key="2">
    <source>
        <dbReference type="EMBL" id="CAI8042194.1"/>
    </source>
</evidence>
<proteinExistence type="predicted"/>
<reference evidence="2" key="1">
    <citation type="submission" date="2023-03" db="EMBL/GenBank/DDBJ databases">
        <authorList>
            <person name="Steffen K."/>
            <person name="Cardenas P."/>
        </authorList>
    </citation>
    <scope>NUCLEOTIDE SEQUENCE</scope>
</reference>
<sequence length="193" mass="20606">MAHLEQSAAEAAWNVFRTQSPLDAANYIRQVARNVEARTMLRSTHSALDALDIEAAMHGTGISLGVMAVDEAATGDTLESERAELRQQAITADIGITGVDYAIAETGSCVLLPRKGVSRVVSLLPPVHIAVVESGQVLPSLDELFTLRRQDFLTGDLGSYMNLISGPSRSADIEYQLVTGVHGPGEVHMILLG</sequence>
<comment type="caution">
    <text evidence="2">The sequence shown here is derived from an EMBL/GenBank/DDBJ whole genome shotgun (WGS) entry which is preliminary data.</text>
</comment>
<dbReference type="InterPro" id="IPR037171">
    <property type="entry name" value="NagB/RpiA_transferase-like"/>
</dbReference>
<dbReference type="SUPFAM" id="SSF100950">
    <property type="entry name" value="NagB/RpiA/CoA transferase-like"/>
    <property type="match status" value="1"/>
</dbReference>
<dbReference type="Pfam" id="PF02589">
    <property type="entry name" value="LUD_dom"/>
    <property type="match status" value="1"/>
</dbReference>
<organism evidence="2 3">
    <name type="scientific">Geodia barretti</name>
    <name type="common">Barrett's horny sponge</name>
    <dbReference type="NCBI Taxonomy" id="519541"/>
    <lineage>
        <taxon>Eukaryota</taxon>
        <taxon>Metazoa</taxon>
        <taxon>Porifera</taxon>
        <taxon>Demospongiae</taxon>
        <taxon>Heteroscleromorpha</taxon>
        <taxon>Tetractinellida</taxon>
        <taxon>Astrophorina</taxon>
        <taxon>Geodiidae</taxon>
        <taxon>Geodia</taxon>
    </lineage>
</organism>
<dbReference type="InterPro" id="IPR024185">
    <property type="entry name" value="FTHF_cligase-like_sf"/>
</dbReference>
<gene>
    <name evidence="2" type="ORF">GBAR_LOCUS23433</name>
</gene>
<name>A0AA35T6J1_GEOBA</name>
<dbReference type="EMBL" id="CASHTH010003240">
    <property type="protein sequence ID" value="CAI8042194.1"/>
    <property type="molecule type" value="Genomic_DNA"/>
</dbReference>